<keyword evidence="1" id="KW-1133">Transmembrane helix</keyword>
<name>F8EXP2_GRAC1</name>
<dbReference type="RefSeq" id="WP_013968932.1">
    <property type="nucleotide sequence ID" value="NC_015732.1"/>
</dbReference>
<feature type="transmembrane region" description="Helical" evidence="1">
    <location>
        <begin position="29"/>
        <end position="52"/>
    </location>
</feature>
<dbReference type="EMBL" id="CP002868">
    <property type="protein sequence ID" value="AEJ19623.1"/>
    <property type="molecule type" value="Genomic_DNA"/>
</dbReference>
<evidence type="ECO:0000313" key="2">
    <source>
        <dbReference type="EMBL" id="AEJ19623.1"/>
    </source>
</evidence>
<gene>
    <name evidence="2" type="ordered locus">Spica_1479</name>
</gene>
<dbReference type="AlphaFoldDB" id="F8EXP2"/>
<dbReference type="Proteomes" id="UP000000503">
    <property type="component" value="Chromosome"/>
</dbReference>
<keyword evidence="1" id="KW-0812">Transmembrane</keyword>
<dbReference type="KEGG" id="scd:Spica_1479"/>
<evidence type="ECO:0000256" key="1">
    <source>
        <dbReference type="SAM" id="Phobius"/>
    </source>
</evidence>
<dbReference type="HOGENOM" id="CLU_1170239_0_0_12"/>
<dbReference type="STRING" id="744872.Spica_1479"/>
<keyword evidence="1" id="KW-0472">Membrane</keyword>
<proteinExistence type="predicted"/>
<reference evidence="3" key="1">
    <citation type="journal article" date="2013" name="Stand. Genomic Sci.">
        <title>Genome sequence of the thermophilic fresh-water bacterium Spirochaeta caldaria type strain (H1(T)), reclassification of Spirochaeta caldaria, Spirochaeta stenostrepta, and Spirochaeta zuelzerae in the genus Treponema as Treponema caldaria comb. nov., Treponema stenostrepta comb. nov., and Treponema zuelzerae comb. nov., and emendation of the genus Treponema.</title>
        <authorList>
            <person name="Abt B."/>
            <person name="Goker M."/>
            <person name="Scheuner C."/>
            <person name="Han C."/>
            <person name="Lu M."/>
            <person name="Misra M."/>
            <person name="Lapidus A."/>
            <person name="Nolan M."/>
            <person name="Lucas S."/>
            <person name="Hammon N."/>
            <person name="Deshpande S."/>
            <person name="Cheng J.F."/>
            <person name="Tapia R."/>
            <person name="Goodwin L.A."/>
            <person name="Pitluck S."/>
            <person name="Liolios K."/>
            <person name="Pagani I."/>
            <person name="Ivanova N."/>
            <person name="Mavromatis K."/>
            <person name="Mikhailova N."/>
            <person name="Huntemann M."/>
            <person name="Pati A."/>
            <person name="Chen A."/>
            <person name="Palaniappan K."/>
            <person name="Land M."/>
            <person name="Hauser L."/>
            <person name="Jeffries C.D."/>
            <person name="Rohde M."/>
            <person name="Spring S."/>
            <person name="Gronow S."/>
            <person name="Detter J.C."/>
            <person name="Bristow J."/>
            <person name="Eisen J.A."/>
            <person name="Markowitz V."/>
            <person name="Hugenholtz P."/>
            <person name="Kyrpides N.C."/>
            <person name="Woyke T."/>
            <person name="Klenk H.P."/>
        </authorList>
    </citation>
    <scope>NUCLEOTIDE SEQUENCE</scope>
    <source>
        <strain evidence="3">ATCC 51460 / DSM 7334 / H1</strain>
    </source>
</reference>
<keyword evidence="3" id="KW-1185">Reference proteome</keyword>
<evidence type="ECO:0000313" key="3">
    <source>
        <dbReference type="Proteomes" id="UP000000503"/>
    </source>
</evidence>
<dbReference type="OrthoDB" id="361418at2"/>
<protein>
    <submittedName>
        <fullName evidence="2">Uncharacterized protein</fullName>
    </submittedName>
</protein>
<organism evidence="2 3">
    <name type="scientific">Gracilinema caldarium (strain ATCC 51460 / DSM 7334 / H1)</name>
    <name type="common">Treponema caldarium</name>
    <dbReference type="NCBI Taxonomy" id="744872"/>
    <lineage>
        <taxon>Bacteria</taxon>
        <taxon>Pseudomonadati</taxon>
        <taxon>Spirochaetota</taxon>
        <taxon>Spirochaetia</taxon>
        <taxon>Spirochaetales</taxon>
        <taxon>Breznakiellaceae</taxon>
        <taxon>Gracilinema</taxon>
    </lineage>
</organism>
<accession>F8EXP2</accession>
<sequence>MKTNVQQDVKTDQTRWKFRKTRKRGALSILKTIIALLILCLIAFAVAAGLFLQRQQKIIQDLETSIEAVKMTTVPLRFMVLSRSDMEISARFKFYNADGKEIASFERSWNGSELYIDSLVVSLKTGALVFPVRAFTNAVAPRGGTNLLYYYDFNDMPGIYDSAQLDVQKRQLLKELFIKLKTAEGLYGSRTATNPGGKLLNYFGNAVHDIKQLRQFEIGTVYSLVVHTDGGIEILNE</sequence>